<accession>A0A9P9WA61</accession>
<feature type="region of interest" description="Disordered" evidence="1">
    <location>
        <begin position="28"/>
        <end position="47"/>
    </location>
</feature>
<dbReference type="Proteomes" id="UP000829685">
    <property type="component" value="Unassembled WGS sequence"/>
</dbReference>
<dbReference type="EMBL" id="JAFIMR010000056">
    <property type="protein sequence ID" value="KAI1853858.1"/>
    <property type="molecule type" value="Genomic_DNA"/>
</dbReference>
<protein>
    <submittedName>
        <fullName evidence="2">Uncharacterized protein</fullName>
    </submittedName>
</protein>
<evidence type="ECO:0000313" key="2">
    <source>
        <dbReference type="EMBL" id="KAI1853858.1"/>
    </source>
</evidence>
<evidence type="ECO:0000256" key="1">
    <source>
        <dbReference type="SAM" id="MobiDB-lite"/>
    </source>
</evidence>
<evidence type="ECO:0000313" key="3">
    <source>
        <dbReference type="Proteomes" id="UP000829685"/>
    </source>
</evidence>
<name>A0A9P9WA61_9PEZI</name>
<reference evidence="2" key="1">
    <citation type="submission" date="2021-03" db="EMBL/GenBank/DDBJ databases">
        <title>Revisited historic fungal species revealed as producer of novel bioactive compounds through whole genome sequencing and comparative genomics.</title>
        <authorList>
            <person name="Vignolle G.A."/>
            <person name="Hochenegger N."/>
            <person name="Mach R.L."/>
            <person name="Mach-Aigner A.R."/>
            <person name="Javad Rahimi M."/>
            <person name="Salim K.A."/>
            <person name="Chan C.M."/>
            <person name="Lim L.B.L."/>
            <person name="Cai F."/>
            <person name="Druzhinina I.S."/>
            <person name="U'Ren J.M."/>
            <person name="Derntl C."/>
        </authorList>
    </citation>
    <scope>NUCLEOTIDE SEQUENCE</scope>
    <source>
        <strain evidence="2">TUCIM 5799</strain>
    </source>
</reference>
<comment type="caution">
    <text evidence="2">The sequence shown here is derived from an EMBL/GenBank/DDBJ whole genome shotgun (WGS) entry which is preliminary data.</text>
</comment>
<organism evidence="2 3">
    <name type="scientific">Neoarthrinium moseri</name>
    <dbReference type="NCBI Taxonomy" id="1658444"/>
    <lineage>
        <taxon>Eukaryota</taxon>
        <taxon>Fungi</taxon>
        <taxon>Dikarya</taxon>
        <taxon>Ascomycota</taxon>
        <taxon>Pezizomycotina</taxon>
        <taxon>Sordariomycetes</taxon>
        <taxon>Xylariomycetidae</taxon>
        <taxon>Amphisphaeriales</taxon>
        <taxon>Apiosporaceae</taxon>
        <taxon>Neoarthrinium</taxon>
    </lineage>
</organism>
<keyword evidence="3" id="KW-1185">Reference proteome</keyword>
<sequence length="388" mass="42743">MKMQCRAAIPGQHCARCQNAQVHCNYSEPGRPGRPVTKEGNGTGDTGTANVKVVRAVIPPPNWNAVDEVTWLQNTFPTYIADEGSSFEYTMGDQSGPSTPHGFLNGSAGGLCLQLDQMEFVSPLDWSLCTSETGVFGPKMSGDILHIDQSGLDDIDLTANPDPTRPSSTSDTNALRSASRDFIERLAYLQVDITRRLSFGSYTGLSKLGKEAAHVLESSSKLLELIQQVMEAPAHTPPQQSVPFDRAVFLQLTSMSMGLTDMHIWLYTSIHRYVQQQDVEVIRQTNKAGEAANTHPNHLLFSIAGVTLEPSPYFWLRIVLETGIHFLGRVQESLDALEIFAFDVESGGSPTCAVQTHMLIVEDRRDRMARIQLVLDKLNEKFGMSVSM</sequence>
<dbReference type="AlphaFoldDB" id="A0A9P9WA61"/>
<gene>
    <name evidence="2" type="ORF">JX265_012689</name>
</gene>
<proteinExistence type="predicted"/>